<organism evidence="2 4">
    <name type="scientific">Araneus ventricosus</name>
    <name type="common">Orbweaver spider</name>
    <name type="synonym">Epeira ventricosa</name>
    <dbReference type="NCBI Taxonomy" id="182803"/>
    <lineage>
        <taxon>Eukaryota</taxon>
        <taxon>Metazoa</taxon>
        <taxon>Ecdysozoa</taxon>
        <taxon>Arthropoda</taxon>
        <taxon>Chelicerata</taxon>
        <taxon>Arachnida</taxon>
        <taxon>Araneae</taxon>
        <taxon>Araneomorphae</taxon>
        <taxon>Entelegynae</taxon>
        <taxon>Araneoidea</taxon>
        <taxon>Araneidae</taxon>
        <taxon>Araneus</taxon>
    </lineage>
</organism>
<reference evidence="2 4" key="1">
    <citation type="journal article" date="2019" name="Sci. Rep.">
        <title>Orb-weaving spider Araneus ventricosus genome elucidates the spidroin gene catalogue.</title>
        <authorList>
            <person name="Kono N."/>
            <person name="Nakamura H."/>
            <person name="Ohtoshi R."/>
            <person name="Moran D.A.P."/>
            <person name="Shinohara A."/>
            <person name="Yoshida Y."/>
            <person name="Fujiwara M."/>
            <person name="Mori M."/>
            <person name="Tomita M."/>
            <person name="Arakawa K."/>
        </authorList>
    </citation>
    <scope>NUCLEOTIDE SEQUENCE [LARGE SCALE GENOMIC DNA]</scope>
</reference>
<proteinExistence type="predicted"/>
<evidence type="ECO:0000313" key="4">
    <source>
        <dbReference type="Proteomes" id="UP000499080"/>
    </source>
</evidence>
<evidence type="ECO:0000313" key="3">
    <source>
        <dbReference type="EMBL" id="GBN40858.1"/>
    </source>
</evidence>
<dbReference type="EMBL" id="BGPR01128927">
    <property type="protein sequence ID" value="GBN40858.1"/>
    <property type="molecule type" value="Genomic_DNA"/>
</dbReference>
<keyword evidence="4" id="KW-1185">Reference proteome</keyword>
<protein>
    <submittedName>
        <fullName evidence="2">Uncharacterized protein</fullName>
    </submittedName>
</protein>
<accession>A0A4Y2NMZ1</accession>
<dbReference type="EMBL" id="BGPR01128714">
    <property type="protein sequence ID" value="GBN40292.1"/>
    <property type="molecule type" value="Genomic_DNA"/>
</dbReference>
<evidence type="ECO:0000256" key="1">
    <source>
        <dbReference type="SAM" id="MobiDB-lite"/>
    </source>
</evidence>
<feature type="region of interest" description="Disordered" evidence="1">
    <location>
        <begin position="57"/>
        <end position="81"/>
    </location>
</feature>
<dbReference type="Proteomes" id="UP000499080">
    <property type="component" value="Unassembled WGS sequence"/>
</dbReference>
<comment type="caution">
    <text evidence="2">The sequence shown here is derived from an EMBL/GenBank/DDBJ whole genome shotgun (WGS) entry which is preliminary data.</text>
</comment>
<evidence type="ECO:0000313" key="2">
    <source>
        <dbReference type="EMBL" id="GBN40292.1"/>
    </source>
</evidence>
<gene>
    <name evidence="3" type="ORF">AVEN_123546_1</name>
    <name evidence="2" type="ORF">AVEN_169388_1</name>
</gene>
<dbReference type="AlphaFoldDB" id="A0A4Y2NMZ1"/>
<name>A0A4Y2NMZ1_ARAVE</name>
<feature type="compositionally biased region" description="Polar residues" evidence="1">
    <location>
        <begin position="67"/>
        <end position="81"/>
    </location>
</feature>
<sequence length="81" mass="8566">MVGSQLQGLGLPGWKPDSTEDLPCVWTCCTLNCSKRVVKCPPIGVMQKFEVGCPVQVSASPSDSSSKLQGLSQNSPRVASE</sequence>